<evidence type="ECO:0000313" key="1">
    <source>
        <dbReference type="EMBL" id="AFZ19007.1"/>
    </source>
</evidence>
<keyword evidence="2" id="KW-1185">Reference proteome</keyword>
<dbReference type="OrthoDB" id="8453694at2"/>
<evidence type="ECO:0000313" key="2">
    <source>
        <dbReference type="Proteomes" id="UP000010471"/>
    </source>
</evidence>
<accession>K9WHL1</accession>
<dbReference type="HOGENOM" id="CLU_778044_0_0_3"/>
<reference evidence="1 2" key="1">
    <citation type="submission" date="2012-06" db="EMBL/GenBank/DDBJ databases">
        <title>Finished chromosome of genome of Microcoleus sp. PCC 7113.</title>
        <authorList>
            <consortium name="US DOE Joint Genome Institute"/>
            <person name="Gugger M."/>
            <person name="Coursin T."/>
            <person name="Rippka R."/>
            <person name="Tandeau De Marsac N."/>
            <person name="Huntemann M."/>
            <person name="Wei C.-L."/>
            <person name="Han J."/>
            <person name="Detter J.C."/>
            <person name="Han C."/>
            <person name="Tapia R."/>
            <person name="Chen A."/>
            <person name="Kyrpides N."/>
            <person name="Mavromatis K."/>
            <person name="Markowitz V."/>
            <person name="Szeto E."/>
            <person name="Ivanova N."/>
            <person name="Pagani I."/>
            <person name="Pati A."/>
            <person name="Goodwin L."/>
            <person name="Nordberg H.P."/>
            <person name="Cantor M.N."/>
            <person name="Hua S.X."/>
            <person name="Woyke T."/>
            <person name="Kerfeld C.A."/>
        </authorList>
    </citation>
    <scope>NUCLEOTIDE SEQUENCE [LARGE SCALE GENOMIC DNA]</scope>
    <source>
        <strain evidence="1 2">PCC 7113</strain>
    </source>
</reference>
<dbReference type="RefSeq" id="WP_015183151.1">
    <property type="nucleotide sequence ID" value="NC_019738.1"/>
</dbReference>
<dbReference type="KEGG" id="mic:Mic7113_3269"/>
<gene>
    <name evidence="1" type="ORF">Mic7113_3269</name>
</gene>
<dbReference type="EMBL" id="CP003630">
    <property type="protein sequence ID" value="AFZ19007.1"/>
    <property type="molecule type" value="Genomic_DNA"/>
</dbReference>
<dbReference type="STRING" id="1173027.Mic7113_3269"/>
<dbReference type="eggNOG" id="ENOG5033MK5">
    <property type="taxonomic scope" value="Bacteria"/>
</dbReference>
<organism evidence="1 2">
    <name type="scientific">Allocoleopsis franciscana PCC 7113</name>
    <dbReference type="NCBI Taxonomy" id="1173027"/>
    <lineage>
        <taxon>Bacteria</taxon>
        <taxon>Bacillati</taxon>
        <taxon>Cyanobacteriota</taxon>
        <taxon>Cyanophyceae</taxon>
        <taxon>Coleofasciculales</taxon>
        <taxon>Coleofasciculaceae</taxon>
        <taxon>Allocoleopsis</taxon>
        <taxon>Allocoleopsis franciscana</taxon>
    </lineage>
</organism>
<name>K9WHL1_9CYAN</name>
<sequence>MYPRLGLTVLASLTFLSLVSPVLAEVLEIKLRKNMPYQDAKTLLVNAGWQYASLPTYGYRETDEKVRSECFGEVKICNEYPELETCSGQGYCKMSFYDHFGNALSVTTYGRLMSKELHVIGWSLNSDKADSKEQWNFQQAQKIILPYLQSNHWNNVENFCDETSCSPVHTFLNQYKLPYKNKEAVLVATASINKGSDCHACAPHLSFFEFEKQTAGWKLVNSYLAASRWGSWGKVEPSDITVKVLGNNGDNLYGIVHEGSGIGQGWMVSTTSIYAKVSDSLREVLPVLTTSENNSGAGGGQGGKALTDWDSKITIQPGTKGFFNILVERKGIREGKPFSERELFKFNGQKYVPSQV</sequence>
<dbReference type="AlphaFoldDB" id="K9WHL1"/>
<protein>
    <submittedName>
        <fullName evidence="1">Uncharacterized protein</fullName>
    </submittedName>
</protein>
<dbReference type="Proteomes" id="UP000010471">
    <property type="component" value="Chromosome"/>
</dbReference>
<proteinExistence type="predicted"/>